<protein>
    <submittedName>
        <fullName evidence="1">Uncharacterized protein</fullName>
    </submittedName>
</protein>
<accession>A0ABR1JBJ1</accession>
<dbReference type="Gene3D" id="3.50.50.60">
    <property type="entry name" value="FAD/NAD(P)-binding domain"/>
    <property type="match status" value="1"/>
</dbReference>
<keyword evidence="2" id="KW-1185">Reference proteome</keyword>
<organism evidence="1 2">
    <name type="scientific">Marasmiellus scandens</name>
    <dbReference type="NCBI Taxonomy" id="2682957"/>
    <lineage>
        <taxon>Eukaryota</taxon>
        <taxon>Fungi</taxon>
        <taxon>Dikarya</taxon>
        <taxon>Basidiomycota</taxon>
        <taxon>Agaricomycotina</taxon>
        <taxon>Agaricomycetes</taxon>
        <taxon>Agaricomycetidae</taxon>
        <taxon>Agaricales</taxon>
        <taxon>Marasmiineae</taxon>
        <taxon>Omphalotaceae</taxon>
        <taxon>Marasmiellus</taxon>
    </lineage>
</organism>
<dbReference type="InterPro" id="IPR036188">
    <property type="entry name" value="FAD/NAD-bd_sf"/>
</dbReference>
<dbReference type="Gene3D" id="3.30.9.10">
    <property type="entry name" value="D-Amino Acid Oxidase, subunit A, domain 2"/>
    <property type="match status" value="1"/>
</dbReference>
<reference evidence="1 2" key="1">
    <citation type="submission" date="2024-01" db="EMBL/GenBank/DDBJ databases">
        <title>A draft genome for the cacao thread blight pathogen Marasmiellus scandens.</title>
        <authorList>
            <person name="Baruah I.K."/>
            <person name="Leung J."/>
            <person name="Bukari Y."/>
            <person name="Amoako-Attah I."/>
            <person name="Meinhardt L.W."/>
            <person name="Bailey B.A."/>
            <person name="Cohen S.P."/>
        </authorList>
    </citation>
    <scope>NUCLEOTIDE SEQUENCE [LARGE SCALE GENOMIC DNA]</scope>
    <source>
        <strain evidence="1 2">GH-19</strain>
    </source>
</reference>
<evidence type="ECO:0000313" key="1">
    <source>
        <dbReference type="EMBL" id="KAK7452688.1"/>
    </source>
</evidence>
<dbReference type="SUPFAM" id="SSF51905">
    <property type="entry name" value="FAD/NAD(P)-binding domain"/>
    <property type="match status" value="1"/>
</dbReference>
<sequence length="220" mass="25174">MLRREWSYWRHERLVMGLRGGMGGIVGRIVIEVRIERNYEVELLTGYIGYKNHFGKEQALKILQNEMDTLNLLNEVIDKEGIDCDFWRGRSFDIAMDKECADFFHESLQEFIADGGPTEGIVEWIGDAEEAKKVRILEYPTLPTFIKTPKAFAAAEFPASSLWPYKLVKHLLLLCIDKHNLNLQTNTPARSVSQTSNGDWSIHTDRGDIKAKKVVFASNV</sequence>
<dbReference type="EMBL" id="JBANRG010000028">
    <property type="protein sequence ID" value="KAK7452688.1"/>
    <property type="molecule type" value="Genomic_DNA"/>
</dbReference>
<dbReference type="Proteomes" id="UP001498398">
    <property type="component" value="Unassembled WGS sequence"/>
</dbReference>
<gene>
    <name evidence="1" type="ORF">VKT23_012089</name>
</gene>
<comment type="caution">
    <text evidence="1">The sequence shown here is derived from an EMBL/GenBank/DDBJ whole genome shotgun (WGS) entry which is preliminary data.</text>
</comment>
<proteinExistence type="predicted"/>
<name>A0ABR1JBJ1_9AGAR</name>
<evidence type="ECO:0000313" key="2">
    <source>
        <dbReference type="Proteomes" id="UP001498398"/>
    </source>
</evidence>